<proteinExistence type="predicted"/>
<evidence type="ECO:0000256" key="2">
    <source>
        <dbReference type="ARBA" id="ARBA00004496"/>
    </source>
</evidence>
<feature type="domain" description="Importin N-terminal" evidence="9">
    <location>
        <begin position="10"/>
        <end position="78"/>
    </location>
</feature>
<organism evidence="10 11">
    <name type="scientific">Ridgeia piscesae</name>
    <name type="common">Tubeworm</name>
    <dbReference type="NCBI Taxonomy" id="27915"/>
    <lineage>
        <taxon>Eukaryota</taxon>
        <taxon>Metazoa</taxon>
        <taxon>Spiralia</taxon>
        <taxon>Lophotrochozoa</taxon>
        <taxon>Annelida</taxon>
        <taxon>Polychaeta</taxon>
        <taxon>Sedentaria</taxon>
        <taxon>Canalipalpata</taxon>
        <taxon>Sabellida</taxon>
        <taxon>Siboglinidae</taxon>
        <taxon>Ridgeia</taxon>
    </lineage>
</organism>
<evidence type="ECO:0000259" key="9">
    <source>
        <dbReference type="PROSITE" id="PS50166"/>
    </source>
</evidence>
<keyword evidence="3" id="KW-0813">Transport</keyword>
<dbReference type="InterPro" id="IPR011989">
    <property type="entry name" value="ARM-like"/>
</dbReference>
<evidence type="ECO:0000313" key="11">
    <source>
        <dbReference type="Proteomes" id="UP001209878"/>
    </source>
</evidence>
<evidence type="ECO:0000256" key="7">
    <source>
        <dbReference type="ARBA" id="ARBA00023242"/>
    </source>
</evidence>
<dbReference type="PANTHER" id="PTHR10527">
    <property type="entry name" value="IMPORTIN BETA"/>
    <property type="match status" value="1"/>
</dbReference>
<dbReference type="GO" id="GO:0006606">
    <property type="term" value="P:protein import into nucleus"/>
    <property type="evidence" value="ECO:0007669"/>
    <property type="project" value="InterPro"/>
</dbReference>
<accession>A0AAD9UKN1</accession>
<dbReference type="InterPro" id="IPR021133">
    <property type="entry name" value="HEAT_type_2"/>
</dbReference>
<dbReference type="InterPro" id="IPR057672">
    <property type="entry name" value="TPR_IPO4/5"/>
</dbReference>
<evidence type="ECO:0000256" key="8">
    <source>
        <dbReference type="PROSITE-ProRule" id="PRU00103"/>
    </source>
</evidence>
<name>A0AAD9UKN1_RIDPI</name>
<sequence>MVCDCCDWQATKQLKVLLNDRGVVPALCSVLITSRNLQVRQYAAIILRKKLSRAKQWNSLSLDIAMNIRANILQVLLQEPEKGVRKAVVQLIATVAKHELASVKWPELFEFIQQYTHSNLPEQRELGMYVLSAVAATATKQLQPYFPSLLELCGVTLKDNQNYMVPFHTIQTLTEMAPLIETCELNPFQGLIPQILRVISWLVEVDGEKAVEALEIFDELVESDISVIVPHLKTILEFCLNIGATQGLGNGVRIKALSFVSWLVRLKKKAIPKLNLIQPMLSMLFPILCEAPSEKTDDDEDFDEAHTAPAFVASVIDVMALHLPPEQFITPLMKFVEPAMTNSDENVRRAAYVALAVSAEGCADYMKHRYLEKLLQYVYSGLGDSSVSVRNVSLFAVGQFSEHLQPDISKFSSELLPILFNYLNTASHDINKDLRGVNKTYYALEVFCENLGKDIIPYLSSLMTYLMTSLQSTSSVHAKELVISAIGATANAAEDAMVPYFPQIIEELKKYLNPTETESELKVQLQALDTLSVLARTMKKEHFQPLANECVHLGLMLLDKNNDPDLRRCVFGLFSAVSTLLKTDMQPCLAIIVRQMIESVKSTEGLTVHYSEEESRLYHLFDEDIDEDEDADDADEKIQGMTVENSYLDEKADACTSLGELSLETGTAFLSYTDECFREVMKLLDFPAANIRKSSITAVCQFCCATAQVARETTVAEAQTTLQFMLSRAVPKYLKIIMDDPERQVAMVTLEMLGKMLQNVGRPIVQAEGMLDSILICVKNVLQHRATSQDTNGDMDEEESEYDIMMVENAGEVIPCVAKLVSPQDFCSYLVGLLPELLRRTRPNSTTAEKSFAVGILAEIIEACGNTIASFAQHLHPVFMTLSKDDDEEVRSNAVFAMGVLLANSGESMYSYYDETVKNLFAVLNHEMDPRVIDNTISTLCRMILTNGCIINLAEVLPVILQCLPLKADFEENHTVYLCLAQLYSSEVPAIMELLPKVIRITAQVLGTDQITVDVHTLLVNLIEDINRKRPLDLKSYIADLPADLTANLKKQVDIFRH</sequence>
<dbReference type="GO" id="GO:0005737">
    <property type="term" value="C:cytoplasm"/>
    <property type="evidence" value="ECO:0007669"/>
    <property type="project" value="UniProtKB-SubCell"/>
</dbReference>
<dbReference type="SUPFAM" id="SSF48371">
    <property type="entry name" value="ARM repeat"/>
    <property type="match status" value="2"/>
</dbReference>
<keyword evidence="5" id="KW-0677">Repeat</keyword>
<dbReference type="InterPro" id="IPR001494">
    <property type="entry name" value="Importin-beta_N"/>
</dbReference>
<dbReference type="Gene3D" id="1.25.10.10">
    <property type="entry name" value="Leucine-rich Repeat Variant"/>
    <property type="match status" value="1"/>
</dbReference>
<keyword evidence="6" id="KW-0653">Protein transport</keyword>
<protein>
    <recommendedName>
        <fullName evidence="9">Importin N-terminal domain-containing protein</fullName>
    </recommendedName>
</protein>
<dbReference type="InterPro" id="IPR040122">
    <property type="entry name" value="Importin_beta"/>
</dbReference>
<keyword evidence="11" id="KW-1185">Reference proteome</keyword>
<evidence type="ECO:0000256" key="4">
    <source>
        <dbReference type="ARBA" id="ARBA00022490"/>
    </source>
</evidence>
<evidence type="ECO:0000313" key="10">
    <source>
        <dbReference type="EMBL" id="KAK2193044.1"/>
    </source>
</evidence>
<feature type="repeat" description="HEAT" evidence="8">
    <location>
        <begin position="875"/>
        <end position="913"/>
    </location>
</feature>
<reference evidence="10" key="1">
    <citation type="journal article" date="2023" name="Mol. Biol. Evol.">
        <title>Third-Generation Sequencing Reveals the Adaptive Role of the Epigenome in Three Deep-Sea Polychaetes.</title>
        <authorList>
            <person name="Perez M."/>
            <person name="Aroh O."/>
            <person name="Sun Y."/>
            <person name="Lan Y."/>
            <person name="Juniper S.K."/>
            <person name="Young C.R."/>
            <person name="Angers B."/>
            <person name="Qian P.Y."/>
        </authorList>
    </citation>
    <scope>NUCLEOTIDE SEQUENCE</scope>
    <source>
        <strain evidence="10">R07B-5</strain>
    </source>
</reference>
<evidence type="ECO:0000256" key="5">
    <source>
        <dbReference type="ARBA" id="ARBA00022737"/>
    </source>
</evidence>
<dbReference type="InterPro" id="IPR016024">
    <property type="entry name" value="ARM-type_fold"/>
</dbReference>
<dbReference type="SMART" id="SM00913">
    <property type="entry name" value="IBN_N"/>
    <property type="match status" value="1"/>
</dbReference>
<evidence type="ECO:0000256" key="6">
    <source>
        <dbReference type="ARBA" id="ARBA00022927"/>
    </source>
</evidence>
<dbReference type="PROSITE" id="PS50166">
    <property type="entry name" value="IMPORTIN_B_NT"/>
    <property type="match status" value="1"/>
</dbReference>
<dbReference type="Pfam" id="PF25574">
    <property type="entry name" value="TPR_IMB1"/>
    <property type="match status" value="1"/>
</dbReference>
<comment type="subcellular location">
    <subcellularLocation>
        <location evidence="2">Cytoplasm</location>
    </subcellularLocation>
    <subcellularLocation>
        <location evidence="1">Nucleus</location>
    </subcellularLocation>
</comment>
<gene>
    <name evidence="10" type="ORF">NP493_18g10006</name>
</gene>
<keyword evidence="4" id="KW-0963">Cytoplasm</keyword>
<dbReference type="Pfam" id="PF25780">
    <property type="entry name" value="TPR_IPO5"/>
    <property type="match status" value="1"/>
</dbReference>
<dbReference type="PROSITE" id="PS50077">
    <property type="entry name" value="HEAT_REPEAT"/>
    <property type="match status" value="1"/>
</dbReference>
<evidence type="ECO:0000256" key="3">
    <source>
        <dbReference type="ARBA" id="ARBA00022448"/>
    </source>
</evidence>
<evidence type="ECO:0000256" key="1">
    <source>
        <dbReference type="ARBA" id="ARBA00004123"/>
    </source>
</evidence>
<dbReference type="EMBL" id="JAODUO010000018">
    <property type="protein sequence ID" value="KAK2193044.1"/>
    <property type="molecule type" value="Genomic_DNA"/>
</dbReference>
<dbReference type="Pfam" id="PF03810">
    <property type="entry name" value="IBN_N"/>
    <property type="match status" value="1"/>
</dbReference>
<dbReference type="InterPro" id="IPR058584">
    <property type="entry name" value="IMB1_TNPO1-like_TPR"/>
</dbReference>
<dbReference type="AlphaFoldDB" id="A0AAD9UKN1"/>
<comment type="caution">
    <text evidence="10">The sequence shown here is derived from an EMBL/GenBank/DDBJ whole genome shotgun (WGS) entry which is preliminary data.</text>
</comment>
<dbReference type="Proteomes" id="UP001209878">
    <property type="component" value="Unassembled WGS sequence"/>
</dbReference>
<dbReference type="GO" id="GO:0031267">
    <property type="term" value="F:small GTPase binding"/>
    <property type="evidence" value="ECO:0007669"/>
    <property type="project" value="InterPro"/>
</dbReference>
<keyword evidence="7" id="KW-0539">Nucleus</keyword>